<dbReference type="KEGG" id="nti:DNFV4_02870"/>
<evidence type="ECO:0000313" key="4">
    <source>
        <dbReference type="Proteomes" id="UP001179121"/>
    </source>
</evidence>
<dbReference type="PANTHER" id="PTHR30535:SF34">
    <property type="entry name" value="MOLYBDATE-BINDING PROTEIN MOLA"/>
    <property type="match status" value="1"/>
</dbReference>
<accession>A0AA86N0E7</accession>
<keyword evidence="4" id="KW-1185">Reference proteome</keyword>
<reference evidence="3" key="1">
    <citation type="submission" date="2022-10" db="EMBL/GenBank/DDBJ databases">
        <authorList>
            <person name="Koch H."/>
        </authorList>
    </citation>
    <scope>NUCLEOTIDE SEQUENCE</scope>
    <source>
        <strain evidence="3">DNF</strain>
    </source>
</reference>
<dbReference type="PANTHER" id="PTHR30535">
    <property type="entry name" value="VITAMIN B12-BINDING PROTEIN"/>
    <property type="match status" value="1"/>
</dbReference>
<dbReference type="RefSeq" id="WP_289269162.1">
    <property type="nucleotide sequence ID" value="NZ_OX365700.1"/>
</dbReference>
<sequence length="296" mass="32291">MKRRQPGILTGMPFMANVSSRTFVDDAGRKVFFADPPRRIVSLAPNITEMLFALDAGSRLVGVTSFCNFPPEAAALPKVGGATPNLERVIRLNPDLLLTPRGFLNADAVRELEQLRIPVFTFETHTLDDVLRHLSTLGRLLDRGKTADALVGRLRERIKRVSTPSAGRPRPTVLYVLNSDPLITVGPGSFIHHVIELAGGANIAADTGTAYPRLSMETVLKRNPDVLLFPAGESEAVSESQLVQWRTWSALSAVRHNRLVPVASDLLDRPGPRIVEGLEHLAQIFHSDPVSSNPGP</sequence>
<evidence type="ECO:0000256" key="1">
    <source>
        <dbReference type="ARBA" id="ARBA00022729"/>
    </source>
</evidence>
<dbReference type="PROSITE" id="PS50983">
    <property type="entry name" value="FE_B12_PBP"/>
    <property type="match status" value="1"/>
</dbReference>
<keyword evidence="1" id="KW-0732">Signal</keyword>
<dbReference type="InterPro" id="IPR002491">
    <property type="entry name" value="ABC_transptr_periplasmic_BD"/>
</dbReference>
<evidence type="ECO:0000313" key="3">
    <source>
        <dbReference type="EMBL" id="CAI4032440.1"/>
    </source>
</evidence>
<evidence type="ECO:0000259" key="2">
    <source>
        <dbReference type="PROSITE" id="PS50983"/>
    </source>
</evidence>
<organism evidence="3 4">
    <name type="scientific">Nitrospira tepida</name>
    <dbReference type="NCBI Taxonomy" id="2973512"/>
    <lineage>
        <taxon>Bacteria</taxon>
        <taxon>Pseudomonadati</taxon>
        <taxon>Nitrospirota</taxon>
        <taxon>Nitrospiria</taxon>
        <taxon>Nitrospirales</taxon>
        <taxon>Nitrospiraceae</taxon>
        <taxon>Nitrospira</taxon>
    </lineage>
</organism>
<proteinExistence type="predicted"/>
<protein>
    <submittedName>
        <fullName evidence="3">Cobalamin-binding protein</fullName>
    </submittedName>
</protein>
<dbReference type="Gene3D" id="3.40.50.1980">
    <property type="entry name" value="Nitrogenase molybdenum iron protein domain"/>
    <property type="match status" value="2"/>
</dbReference>
<dbReference type="Proteomes" id="UP001179121">
    <property type="component" value="Chromosome"/>
</dbReference>
<dbReference type="SUPFAM" id="SSF53807">
    <property type="entry name" value="Helical backbone' metal receptor"/>
    <property type="match status" value="1"/>
</dbReference>
<feature type="domain" description="Fe/B12 periplasmic-binding" evidence="2">
    <location>
        <begin position="39"/>
        <end position="289"/>
    </location>
</feature>
<dbReference type="NCBIfam" id="NF038402">
    <property type="entry name" value="TroA_like"/>
    <property type="match status" value="1"/>
</dbReference>
<dbReference type="InterPro" id="IPR050902">
    <property type="entry name" value="ABC_Transporter_SBP"/>
</dbReference>
<gene>
    <name evidence="3" type="ORF">DNFV4_02870</name>
</gene>
<dbReference type="EMBL" id="OX365700">
    <property type="protein sequence ID" value="CAI4032440.1"/>
    <property type="molecule type" value="Genomic_DNA"/>
</dbReference>
<dbReference type="Pfam" id="PF01497">
    <property type="entry name" value="Peripla_BP_2"/>
    <property type="match status" value="1"/>
</dbReference>
<dbReference type="GO" id="GO:0071281">
    <property type="term" value="P:cellular response to iron ion"/>
    <property type="evidence" value="ECO:0007669"/>
    <property type="project" value="TreeGrafter"/>
</dbReference>
<dbReference type="InterPro" id="IPR054828">
    <property type="entry name" value="Vit_B12_bind_prot"/>
</dbReference>
<dbReference type="AlphaFoldDB" id="A0AA86N0E7"/>
<name>A0AA86N0E7_9BACT</name>
<dbReference type="CDD" id="cd01144">
    <property type="entry name" value="BtuF"/>
    <property type="match status" value="1"/>
</dbReference>